<dbReference type="PANTHER" id="PTHR31466">
    <property type="entry name" value="GENE 5591-RELATED"/>
    <property type="match status" value="1"/>
</dbReference>
<dbReference type="PANTHER" id="PTHR31466:SF1">
    <property type="entry name" value="RIKEN CDNA 4930433I11 GENE"/>
    <property type="match status" value="1"/>
</dbReference>
<dbReference type="Proteomes" id="UP000001074">
    <property type="component" value="Unassembled WGS sequence"/>
</dbReference>
<feature type="compositionally biased region" description="Polar residues" evidence="1">
    <location>
        <begin position="241"/>
        <end position="254"/>
    </location>
</feature>
<dbReference type="InterPro" id="IPR027898">
    <property type="entry name" value="DUF4629"/>
</dbReference>
<dbReference type="Ensembl" id="ENSMLUT00000027516.1">
    <property type="protein sequence ID" value="ENSMLUP00000017997.1"/>
    <property type="gene ID" value="ENSMLUG00000030293.1"/>
</dbReference>
<dbReference type="GeneTree" id="ENSGT00390000014208"/>
<reference evidence="3" key="2">
    <citation type="submission" date="2025-08" db="UniProtKB">
        <authorList>
            <consortium name="Ensembl"/>
        </authorList>
    </citation>
    <scope>IDENTIFICATION</scope>
</reference>
<evidence type="ECO:0000313" key="4">
    <source>
        <dbReference type="Proteomes" id="UP000001074"/>
    </source>
</evidence>
<feature type="compositionally biased region" description="Basic and acidic residues" evidence="1">
    <location>
        <begin position="166"/>
        <end position="192"/>
    </location>
</feature>
<feature type="compositionally biased region" description="Pro residues" evidence="1">
    <location>
        <begin position="382"/>
        <end position="393"/>
    </location>
</feature>
<name>G1Q2R4_MYOLU</name>
<evidence type="ECO:0000256" key="1">
    <source>
        <dbReference type="SAM" id="MobiDB-lite"/>
    </source>
</evidence>
<dbReference type="OMA" id="YRISSCT"/>
<dbReference type="HOGENOM" id="CLU_016596_1_0_1"/>
<feature type="compositionally biased region" description="Polar residues" evidence="1">
    <location>
        <begin position="135"/>
        <end position="154"/>
    </location>
</feature>
<evidence type="ECO:0000259" key="2">
    <source>
        <dbReference type="Pfam" id="PF15442"/>
    </source>
</evidence>
<dbReference type="InterPro" id="IPR040292">
    <property type="entry name" value="C2orf78-like"/>
</dbReference>
<dbReference type="STRING" id="59463.ENSMLUP00000017997"/>
<reference evidence="3 4" key="1">
    <citation type="journal article" date="2011" name="Nature">
        <title>A high-resolution map of human evolutionary constraint using 29 mammals.</title>
        <authorList>
            <person name="Lindblad-Toh K."/>
            <person name="Garber M."/>
            <person name="Zuk O."/>
            <person name="Lin M.F."/>
            <person name="Parker B.J."/>
            <person name="Washietl S."/>
            <person name="Kheradpour P."/>
            <person name="Ernst J."/>
            <person name="Jordan G."/>
            <person name="Mauceli E."/>
            <person name="Ward L.D."/>
            <person name="Lowe C.B."/>
            <person name="Holloway A.K."/>
            <person name="Clamp M."/>
            <person name="Gnerre S."/>
            <person name="Alfoldi J."/>
            <person name="Beal K."/>
            <person name="Chang J."/>
            <person name="Clawson H."/>
            <person name="Cuff J."/>
            <person name="Di Palma F."/>
            <person name="Fitzgerald S."/>
            <person name="Flicek P."/>
            <person name="Guttman M."/>
            <person name="Hubisz M.J."/>
            <person name="Jaffe D.B."/>
            <person name="Jungreis I."/>
            <person name="Kent W.J."/>
            <person name="Kostka D."/>
            <person name="Lara M."/>
            <person name="Martins A.L."/>
            <person name="Massingham T."/>
            <person name="Moltke I."/>
            <person name="Raney B.J."/>
            <person name="Rasmussen M.D."/>
            <person name="Robinson J."/>
            <person name="Stark A."/>
            <person name="Vilella A.J."/>
            <person name="Wen J."/>
            <person name="Xie X."/>
            <person name="Zody M.C."/>
            <person name="Baldwin J."/>
            <person name="Bloom T."/>
            <person name="Chin C.W."/>
            <person name="Heiman D."/>
            <person name="Nicol R."/>
            <person name="Nusbaum C."/>
            <person name="Young S."/>
            <person name="Wilkinson J."/>
            <person name="Worley K.C."/>
            <person name="Kovar C.L."/>
            <person name="Muzny D.M."/>
            <person name="Gibbs R.A."/>
            <person name="Cree A."/>
            <person name="Dihn H.H."/>
            <person name="Fowler G."/>
            <person name="Jhangiani S."/>
            <person name="Joshi V."/>
            <person name="Lee S."/>
            <person name="Lewis L.R."/>
            <person name="Nazareth L.V."/>
            <person name="Okwuonu G."/>
            <person name="Santibanez J."/>
            <person name="Warren W.C."/>
            <person name="Mardis E.R."/>
            <person name="Weinstock G.M."/>
            <person name="Wilson R.K."/>
            <person name="Delehaunty K."/>
            <person name="Dooling D."/>
            <person name="Fronik C."/>
            <person name="Fulton L."/>
            <person name="Fulton B."/>
            <person name="Graves T."/>
            <person name="Minx P."/>
            <person name="Sodergren E."/>
            <person name="Birney E."/>
            <person name="Margulies E.H."/>
            <person name="Herrero J."/>
            <person name="Green E.D."/>
            <person name="Haussler D."/>
            <person name="Siepel A."/>
            <person name="Goldman N."/>
            <person name="Pollard K.S."/>
            <person name="Pedersen J.S."/>
            <person name="Lander E.S."/>
            <person name="Kellis M."/>
        </authorList>
    </citation>
    <scope>NUCLEOTIDE SEQUENCE [LARGE SCALE GENOMIC DNA]</scope>
</reference>
<feature type="compositionally biased region" description="Pro residues" evidence="1">
    <location>
        <begin position="314"/>
        <end position="325"/>
    </location>
</feature>
<feature type="compositionally biased region" description="Basic and acidic residues" evidence="1">
    <location>
        <begin position="458"/>
        <end position="477"/>
    </location>
</feature>
<dbReference type="InParanoid" id="G1Q2R4"/>
<protein>
    <recommendedName>
        <fullName evidence="2">DUF4629 domain-containing protein</fullName>
    </recommendedName>
</protein>
<feature type="region of interest" description="Disordered" evidence="1">
    <location>
        <begin position="129"/>
        <end position="207"/>
    </location>
</feature>
<accession>G1Q2R4</accession>
<reference evidence="3" key="3">
    <citation type="submission" date="2025-09" db="UniProtKB">
        <authorList>
            <consortium name="Ensembl"/>
        </authorList>
    </citation>
    <scope>IDENTIFICATION</scope>
</reference>
<feature type="domain" description="DUF4629" evidence="2">
    <location>
        <begin position="87"/>
        <end position="235"/>
    </location>
</feature>
<proteinExistence type="predicted"/>
<dbReference type="Pfam" id="PF15442">
    <property type="entry name" value="DUF4629"/>
    <property type="match status" value="1"/>
</dbReference>
<dbReference type="EMBL" id="AAPE02067179">
    <property type="status" value="NOT_ANNOTATED_CDS"/>
    <property type="molecule type" value="Genomic_DNA"/>
</dbReference>
<feature type="region of interest" description="Disordered" evidence="1">
    <location>
        <begin position="68"/>
        <end position="108"/>
    </location>
</feature>
<feature type="compositionally biased region" description="Basic residues" evidence="1">
    <location>
        <begin position="326"/>
        <end position="336"/>
    </location>
</feature>
<organism evidence="3 4">
    <name type="scientific">Myotis lucifugus</name>
    <name type="common">Little brown bat</name>
    <dbReference type="NCBI Taxonomy" id="59463"/>
    <lineage>
        <taxon>Eukaryota</taxon>
        <taxon>Metazoa</taxon>
        <taxon>Chordata</taxon>
        <taxon>Craniata</taxon>
        <taxon>Vertebrata</taxon>
        <taxon>Euteleostomi</taxon>
        <taxon>Mammalia</taxon>
        <taxon>Eutheria</taxon>
        <taxon>Laurasiatheria</taxon>
        <taxon>Chiroptera</taxon>
        <taxon>Yangochiroptera</taxon>
        <taxon>Vespertilionidae</taxon>
        <taxon>Myotis</taxon>
    </lineage>
</organism>
<keyword evidence="4" id="KW-1185">Reference proteome</keyword>
<evidence type="ECO:0000313" key="3">
    <source>
        <dbReference type="Ensembl" id="ENSMLUP00000017997.1"/>
    </source>
</evidence>
<dbReference type="eggNOG" id="ENOG502SEP6">
    <property type="taxonomic scope" value="Eukaryota"/>
</dbReference>
<sequence length="503" mass="54992">DVPDIPQVLACTDPLDPEEQPGGDACGWGKNRLSLKGHLKMGLNLTTVLRTSLHWRYSHLPQVLTSLGHLDQPQGPKVFKTEDTRGLKNKHKASEPIGDAPKAEIKPKSPDCVFVGGVVLCNAAASGTAPANMAKHSTSKPQRAAASQQDQQNKLRAMGWKKKQRNKENYSRRAEERKQSGNKVKKSEEKLAIPKMKRKKSHPELPQEAIKKPRSGLHMHLLESTQVFHALGKRSDEKTDPSSSRALGNSSNPKGPQPRPVFKPWLGTRPREGKGPVKTQVKPQKPHGSADKGSPPPSQDKLPSPGKVKLVPSVCPPTDKPPARPVPRRPPSRASRRPAVTNPAKPAAVNASLPAPVSVTGPGRSAQPMSTNSAGPGFDNPARPPVPRPPASRPGPYRTSSCASWKREPVHSAVSQQPRAPPRPHNPSPLQHYTRQPIPWRTPEVPGPVMSTPITNELRPEREAMKRKAQLEAEKAAKLGRSRQHFTEREEAMELARYYGCAM</sequence>
<dbReference type="AlphaFoldDB" id="G1Q2R4"/>
<feature type="region of interest" description="Disordered" evidence="1">
    <location>
        <begin position="232"/>
        <end position="485"/>
    </location>
</feature>